<organism evidence="1 2">
    <name type="scientific">Mesomycoplasma conjunctivae (strain ATCC 25834 / NCTC 10147 / HRC/581)</name>
    <name type="common">Mycoplasma conjunctivae</name>
    <dbReference type="NCBI Taxonomy" id="572263"/>
    <lineage>
        <taxon>Bacteria</taxon>
        <taxon>Bacillati</taxon>
        <taxon>Mycoplasmatota</taxon>
        <taxon>Mycoplasmoidales</taxon>
        <taxon>Metamycoplasmataceae</taxon>
        <taxon>Mesomycoplasma</taxon>
    </lineage>
</organism>
<dbReference type="AlphaFoldDB" id="C5J6E9"/>
<dbReference type="KEGG" id="mco:MCJ_003520"/>
<accession>C5J6E9</accession>
<evidence type="ECO:0000313" key="1">
    <source>
        <dbReference type="EMBL" id="CAT05041.1"/>
    </source>
</evidence>
<name>C5J6E9_MESCH</name>
<dbReference type="HOGENOM" id="CLU_570871_0_0_14"/>
<evidence type="ECO:0000313" key="2">
    <source>
        <dbReference type="Proteomes" id="UP000001491"/>
    </source>
</evidence>
<reference evidence="2" key="1">
    <citation type="journal article" date="2009" name="BMC Bioinformatics">
        <title>The Mycoplasma conjunctivae genome sequencing, annotation and analysis.</title>
        <authorList>
            <person name="Calderon-Copete S.P."/>
            <person name="Wigger G."/>
            <person name="Wunderlin C."/>
            <person name="Schmidheini T."/>
            <person name="Frey J."/>
            <person name="Quail M.A."/>
            <person name="Falquet L."/>
        </authorList>
    </citation>
    <scope>NUCLEOTIDE SEQUENCE [LARGE SCALE GENOMIC DNA]</scope>
    <source>
        <strain evidence="2">ATCC 25834 / NCTC 10147 / HRC/581</strain>
    </source>
</reference>
<dbReference type="EMBL" id="FM864216">
    <property type="protein sequence ID" value="CAT05041.1"/>
    <property type="molecule type" value="Genomic_DNA"/>
</dbReference>
<protein>
    <submittedName>
        <fullName evidence="1">Uncharacterized protein</fullName>
    </submittedName>
</protein>
<keyword evidence="2" id="KW-1185">Reference proteome</keyword>
<proteinExistence type="predicted"/>
<sequence length="478" mass="56680">MSSKSLPAIVLINNTPRYYSKNSKSAKHFKDVFLTKKFLDYLTRPRANINSLNTEELHQEWRKQKKKNGETFEKFLKDILDKQYKNRHTDTSRNLFQILPNNGFQVVDVNDAKNQIGNLDKNQAVWPYVISFKDYELICKNELITLEDYAKFLSPELNKWMKDNFLKVEDLNIFGAVHFDTKHPHIQLWISEKYPTKKSDGVIRFDKRNKFNNHRVNFEENLSIKLINQGLQKNFVNDELANNRKNNFVDQVNFISEKSKKLKIARSEIVKDIKETKMQSFENDLNFIKAVSSISNVSNEQISSVSSFDEFYKLVNESRKEKQLVSLVLNDFEISNILETPELKQKRESLKKSSKYFKFLNKEQKKSIEDFYTVMKQSNKNLQNHIQNFSFLINELKKYQQDSNLEIANLARNVVKKEEKELYFNVRNQILKKIHKELDEKEVQYSQYYRSGLTKEEKIKKDFSIVYEFKKGLKRVGG</sequence>
<dbReference type="Proteomes" id="UP000001491">
    <property type="component" value="Chromosome"/>
</dbReference>
<gene>
    <name evidence="1" type="ordered locus">MCJ_003520</name>
</gene>